<evidence type="ECO:0000259" key="4">
    <source>
        <dbReference type="Pfam" id="PF00733"/>
    </source>
</evidence>
<evidence type="ECO:0000256" key="1">
    <source>
        <dbReference type="ARBA" id="ARBA00005187"/>
    </source>
</evidence>
<dbReference type="InterPro" id="IPR017932">
    <property type="entry name" value="GATase_2_dom"/>
</dbReference>
<dbReference type="EC" id="6.3.5.4" evidence="2"/>
<dbReference type="GO" id="GO:0004066">
    <property type="term" value="F:asparagine synthase (glutamine-hydrolyzing) activity"/>
    <property type="evidence" value="ECO:0007669"/>
    <property type="project" value="UniProtKB-EC"/>
</dbReference>
<dbReference type="InterPro" id="IPR014729">
    <property type="entry name" value="Rossmann-like_a/b/a_fold"/>
</dbReference>
<sequence length="574" mass="66521">MAGIFGGVGLNNYTFKQKSILSYDECFFNDIMYGRKYINKFNGERFIIENSEYIFVFEGFLFDIENFETQQDFLENRINLKNIKNFLNELDGIFSLFLYLKTEEKIILAGDHLASMKLFYSKVGDTFIFSSDLFDITAYYRETAKAMEIDLDATYFFLGFGSIVSNKTLFQNINKLEPSSYLEFDIKLNQISVHKYATLNFEKDHTLLENDIVDKYEELISKAIDRIVNLHSRYNLEYLSGLSGGLDSKSMLIALHQKNIKKITTFTFAEYHSLDQKIAQTVASKLGFIHNFIALDKGNCLQYNFESALKASNGMVALHTLLHSYNSFININTNPFGLLLTGQIGDAIFGSHFIGEKSIKAYITSKSHYGKVPEFIYNKIGFMNELLDEYSHGNSEAYIYEGRISNGTMYGDIILRDSIDSITPFYSKALLDFTLTVPEEHRVGEEIYIKWLKKYHPKVLMFKWDKCDCKPTSKVKVQFLKYIYTIKNAIKKRMKLKYDGMNPFDVWYRENLAILENLDTLYEENIDVLNFNTELKNDVVSLYHSDIDRYKRNKFVVVTLLLSLNLHINGNING</sequence>
<dbReference type="Pfam" id="PF13537">
    <property type="entry name" value="GATase_7"/>
    <property type="match status" value="1"/>
</dbReference>
<evidence type="ECO:0000256" key="3">
    <source>
        <dbReference type="ARBA" id="ARBA00048741"/>
    </source>
</evidence>
<dbReference type="InterPro" id="IPR051786">
    <property type="entry name" value="ASN_synthetase/amidase"/>
</dbReference>
<protein>
    <recommendedName>
        <fullName evidence="2">asparagine synthase (glutamine-hydrolyzing)</fullName>
        <ecNumber evidence="2">6.3.5.4</ecNumber>
    </recommendedName>
</protein>
<dbReference type="GO" id="GO:0006529">
    <property type="term" value="P:asparagine biosynthetic process"/>
    <property type="evidence" value="ECO:0007669"/>
    <property type="project" value="InterPro"/>
</dbReference>
<evidence type="ECO:0000259" key="5">
    <source>
        <dbReference type="Pfam" id="PF13537"/>
    </source>
</evidence>
<feature type="domain" description="Asparagine synthetase" evidence="4">
    <location>
        <begin position="222"/>
        <end position="471"/>
    </location>
</feature>
<dbReference type="InterPro" id="IPR001962">
    <property type="entry name" value="Asn_synthase"/>
</dbReference>
<dbReference type="AlphaFoldDB" id="A0A6S6T5Q5"/>
<evidence type="ECO:0000256" key="2">
    <source>
        <dbReference type="ARBA" id="ARBA00012737"/>
    </source>
</evidence>
<reference evidence="6" key="1">
    <citation type="submission" date="2020-01" db="EMBL/GenBank/DDBJ databases">
        <authorList>
            <person name="Meier V. D."/>
            <person name="Meier V D."/>
        </authorList>
    </citation>
    <scope>NUCLEOTIDE SEQUENCE</scope>
    <source>
        <strain evidence="6">HLG_WM_MAG_05</strain>
    </source>
</reference>
<dbReference type="PANTHER" id="PTHR43284:SF1">
    <property type="entry name" value="ASPARAGINE SYNTHETASE"/>
    <property type="match status" value="1"/>
</dbReference>
<dbReference type="PANTHER" id="PTHR43284">
    <property type="entry name" value="ASPARAGINE SYNTHETASE (GLUTAMINE-HYDROLYZING)"/>
    <property type="match status" value="1"/>
</dbReference>
<dbReference type="Gene3D" id="3.40.50.620">
    <property type="entry name" value="HUPs"/>
    <property type="match status" value="1"/>
</dbReference>
<proteinExistence type="predicted"/>
<dbReference type="Gene3D" id="3.60.20.10">
    <property type="entry name" value="Glutamine Phosphoribosylpyrophosphate, subunit 1, domain 1"/>
    <property type="match status" value="1"/>
</dbReference>
<dbReference type="SUPFAM" id="SSF56235">
    <property type="entry name" value="N-terminal nucleophile aminohydrolases (Ntn hydrolases)"/>
    <property type="match status" value="1"/>
</dbReference>
<evidence type="ECO:0000313" key="6">
    <source>
        <dbReference type="EMBL" id="CAA6810246.1"/>
    </source>
</evidence>
<name>A0A6S6T5Q5_9BACT</name>
<feature type="domain" description="Glutamine amidotransferase type-2" evidence="5">
    <location>
        <begin position="81"/>
        <end position="133"/>
    </location>
</feature>
<comment type="catalytic activity">
    <reaction evidence="3">
        <text>L-aspartate + L-glutamine + ATP + H2O = L-asparagine + L-glutamate + AMP + diphosphate + H(+)</text>
        <dbReference type="Rhea" id="RHEA:12228"/>
        <dbReference type="ChEBI" id="CHEBI:15377"/>
        <dbReference type="ChEBI" id="CHEBI:15378"/>
        <dbReference type="ChEBI" id="CHEBI:29985"/>
        <dbReference type="ChEBI" id="CHEBI:29991"/>
        <dbReference type="ChEBI" id="CHEBI:30616"/>
        <dbReference type="ChEBI" id="CHEBI:33019"/>
        <dbReference type="ChEBI" id="CHEBI:58048"/>
        <dbReference type="ChEBI" id="CHEBI:58359"/>
        <dbReference type="ChEBI" id="CHEBI:456215"/>
        <dbReference type="EC" id="6.3.5.4"/>
    </reaction>
</comment>
<dbReference type="InterPro" id="IPR029055">
    <property type="entry name" value="Ntn_hydrolases_N"/>
</dbReference>
<accession>A0A6S6T5Q5</accession>
<gene>
    <name evidence="6" type="ORF">HELGO_WM13975</name>
</gene>
<dbReference type="EMBL" id="CACVAU010000033">
    <property type="protein sequence ID" value="CAA6810246.1"/>
    <property type="molecule type" value="Genomic_DNA"/>
</dbReference>
<dbReference type="SUPFAM" id="SSF52402">
    <property type="entry name" value="Adenine nucleotide alpha hydrolases-like"/>
    <property type="match status" value="1"/>
</dbReference>
<dbReference type="Pfam" id="PF00733">
    <property type="entry name" value="Asn_synthase"/>
    <property type="match status" value="1"/>
</dbReference>
<comment type="pathway">
    <text evidence="1">Amino-acid biosynthesis; L-asparagine biosynthesis; L-asparagine from L-aspartate (L-Gln route): step 1/1.</text>
</comment>
<organism evidence="6">
    <name type="scientific">uncultured Sulfurovum sp</name>
    <dbReference type="NCBI Taxonomy" id="269237"/>
    <lineage>
        <taxon>Bacteria</taxon>
        <taxon>Pseudomonadati</taxon>
        <taxon>Campylobacterota</taxon>
        <taxon>Epsilonproteobacteria</taxon>
        <taxon>Campylobacterales</taxon>
        <taxon>Sulfurovaceae</taxon>
        <taxon>Sulfurovum</taxon>
        <taxon>environmental samples</taxon>
    </lineage>
</organism>